<name>A0A4Y2XDT8_ARAVE</name>
<sequence length="44" mass="5308">MVKETATQRKRRLEKVKQKRQEKLPQESEAGWSTRLAKRLKRAE</sequence>
<evidence type="ECO:0000313" key="3">
    <source>
        <dbReference type="Proteomes" id="UP000499080"/>
    </source>
</evidence>
<feature type="region of interest" description="Disordered" evidence="1">
    <location>
        <begin position="1"/>
        <end position="44"/>
    </location>
</feature>
<comment type="caution">
    <text evidence="2">The sequence shown here is derived from an EMBL/GenBank/DDBJ whole genome shotgun (WGS) entry which is preliminary data.</text>
</comment>
<proteinExistence type="predicted"/>
<accession>A0A4Y2XDT8</accession>
<gene>
    <name evidence="2" type="ORF">AVEN_182689_1</name>
</gene>
<protein>
    <submittedName>
        <fullName evidence="2">Uncharacterized protein</fullName>
    </submittedName>
</protein>
<feature type="non-terminal residue" evidence="2">
    <location>
        <position position="44"/>
    </location>
</feature>
<dbReference type="AlphaFoldDB" id="A0A4Y2XDT8"/>
<reference evidence="2 3" key="1">
    <citation type="journal article" date="2019" name="Sci. Rep.">
        <title>Orb-weaving spider Araneus ventricosus genome elucidates the spidroin gene catalogue.</title>
        <authorList>
            <person name="Kono N."/>
            <person name="Nakamura H."/>
            <person name="Ohtoshi R."/>
            <person name="Moran D.A.P."/>
            <person name="Shinohara A."/>
            <person name="Yoshida Y."/>
            <person name="Fujiwara M."/>
            <person name="Mori M."/>
            <person name="Tomita M."/>
            <person name="Arakawa K."/>
        </authorList>
    </citation>
    <scope>NUCLEOTIDE SEQUENCE [LARGE SCALE GENOMIC DNA]</scope>
</reference>
<evidence type="ECO:0000256" key="1">
    <source>
        <dbReference type="SAM" id="MobiDB-lite"/>
    </source>
</evidence>
<evidence type="ECO:0000313" key="2">
    <source>
        <dbReference type="EMBL" id="GBO46597.1"/>
    </source>
</evidence>
<dbReference type="OrthoDB" id="8361660at2759"/>
<dbReference type="EMBL" id="BGPR01074389">
    <property type="protein sequence ID" value="GBO46597.1"/>
    <property type="molecule type" value="Genomic_DNA"/>
</dbReference>
<organism evidence="2 3">
    <name type="scientific">Araneus ventricosus</name>
    <name type="common">Orbweaver spider</name>
    <name type="synonym">Epeira ventricosa</name>
    <dbReference type="NCBI Taxonomy" id="182803"/>
    <lineage>
        <taxon>Eukaryota</taxon>
        <taxon>Metazoa</taxon>
        <taxon>Ecdysozoa</taxon>
        <taxon>Arthropoda</taxon>
        <taxon>Chelicerata</taxon>
        <taxon>Arachnida</taxon>
        <taxon>Araneae</taxon>
        <taxon>Araneomorphae</taxon>
        <taxon>Entelegynae</taxon>
        <taxon>Araneoidea</taxon>
        <taxon>Araneidae</taxon>
        <taxon>Araneus</taxon>
    </lineage>
</organism>
<dbReference type="Proteomes" id="UP000499080">
    <property type="component" value="Unassembled WGS sequence"/>
</dbReference>
<keyword evidence="3" id="KW-1185">Reference proteome</keyword>
<feature type="compositionally biased region" description="Basic and acidic residues" evidence="1">
    <location>
        <begin position="15"/>
        <end position="26"/>
    </location>
</feature>